<feature type="transmembrane region" description="Helical" evidence="1">
    <location>
        <begin position="288"/>
        <end position="306"/>
    </location>
</feature>
<evidence type="ECO:0000256" key="1">
    <source>
        <dbReference type="SAM" id="Phobius"/>
    </source>
</evidence>
<dbReference type="AlphaFoldDB" id="A0A370LC57"/>
<feature type="transmembrane region" description="Helical" evidence="1">
    <location>
        <begin position="26"/>
        <end position="46"/>
    </location>
</feature>
<comment type="caution">
    <text evidence="2">The sequence shown here is derived from an EMBL/GenBank/DDBJ whole genome shotgun (WGS) entry which is preliminary data.</text>
</comment>
<dbReference type="OrthoDB" id="581211at2"/>
<evidence type="ECO:0008006" key="4">
    <source>
        <dbReference type="Google" id="ProtNLM"/>
    </source>
</evidence>
<feature type="transmembrane region" description="Helical" evidence="1">
    <location>
        <begin position="234"/>
        <end position="252"/>
    </location>
</feature>
<dbReference type="EMBL" id="QQTP01000001">
    <property type="protein sequence ID" value="RDJ29491.1"/>
    <property type="molecule type" value="Genomic_DNA"/>
</dbReference>
<feature type="transmembrane region" description="Helical" evidence="1">
    <location>
        <begin position="258"/>
        <end position="276"/>
    </location>
</feature>
<protein>
    <recommendedName>
        <fullName evidence="4">PNPLA domain-containing protein</fullName>
    </recommendedName>
</protein>
<name>A0A370LC57_9HYPH</name>
<keyword evidence="1" id="KW-1133">Transmembrane helix</keyword>
<accession>A0A370LC57</accession>
<evidence type="ECO:0000313" key="2">
    <source>
        <dbReference type="EMBL" id="RDJ29491.1"/>
    </source>
</evidence>
<sequence length="837" mass="91562">MELQAAPALRDIRPAILAFPGDFARVVYACRVPVIAVIIGYFLLVGVNQARDLFLVFSGPAIIGGETAKANLFGAFMRWLVYFWLHIFLWAMMVQASAQYLLRDSAWLIGPGREMTARDRDIYDRRFRLLVVLMPYLLAGATYLVVWLGFEAALRDLPDTRSGTLAQSARIVKEERWGFYAALLLAFVAHFALWLRNIREIARQNAGIVWPRRGDLTATFTDDPDRQSAVTIQASVYLTLGALALIAAALWGGLLLRYVGGIYLVPILLGAWIPLFSKLGEWSQRSHVPYTLIGVAAWIALIAWYGHPNDVRRAELPPQPPPGIVAATEAWKAANCSAENCPRPILVTTAGGASRAAFFTATVLGELLDNPCLEPGRDCEGQAPTATLLSRRIFAISGVSGGSLGAAQVAAAMSDTRGGANPPCEPAQPEHYFKRLTPTSWRDCLQILASDDFLSHTVLAMVTGEPFLFLERWIGWIWPGQRFRDRAAILEDSWIGSYRRHTRPAVTGAQPPFSSGDLAGSFSRLGAIRRQSGSWLPLLVLNGTAEETGRRILSSQLDSRLGSGRLFVDANDVNALLGRPPIPPATAGECAILEKSEGRDLTVASAVTNSARFPMISPAGRFTSACELKLSVVDGGYFENDGATTTAEIALALKGLGLDPAVIHIANEPRDQADTPSPDLLPEHVEEEWLPVVQSPLNALLATRTARGTYALEILKNVVDPGYVADPRNPDAPKNFASFLVYGETARAEAESFTKDDGLSGYRSTALKPGNYPCFNKIPRDDAQSDTLKKVSMSWWLSKPVQEYLDRQTYFAPNCRSFLKVRTWLNELLPAAQKAAP</sequence>
<feature type="transmembrane region" description="Helical" evidence="1">
    <location>
        <begin position="79"/>
        <end position="102"/>
    </location>
</feature>
<feature type="transmembrane region" description="Helical" evidence="1">
    <location>
        <begin position="127"/>
        <end position="150"/>
    </location>
</feature>
<keyword evidence="1" id="KW-0472">Membrane</keyword>
<keyword evidence="1" id="KW-0812">Transmembrane</keyword>
<keyword evidence="3" id="KW-1185">Reference proteome</keyword>
<feature type="transmembrane region" description="Helical" evidence="1">
    <location>
        <begin position="53"/>
        <end position="73"/>
    </location>
</feature>
<reference evidence="3" key="1">
    <citation type="submission" date="2018-07" db="EMBL/GenBank/DDBJ databases">
        <authorList>
            <person name="Safronova V.I."/>
            <person name="Chirak E.R."/>
            <person name="Sazanova A.L."/>
        </authorList>
    </citation>
    <scope>NUCLEOTIDE SEQUENCE [LARGE SCALE GENOMIC DNA]</scope>
    <source>
        <strain evidence="3">RCAM04685</strain>
    </source>
</reference>
<dbReference type="Proteomes" id="UP000255207">
    <property type="component" value="Unassembled WGS sequence"/>
</dbReference>
<feature type="transmembrane region" description="Helical" evidence="1">
    <location>
        <begin position="177"/>
        <end position="195"/>
    </location>
</feature>
<evidence type="ECO:0000313" key="3">
    <source>
        <dbReference type="Proteomes" id="UP000255207"/>
    </source>
</evidence>
<organism evidence="2 3">
    <name type="scientific">Bosea caraganae</name>
    <dbReference type="NCBI Taxonomy" id="2763117"/>
    <lineage>
        <taxon>Bacteria</taxon>
        <taxon>Pseudomonadati</taxon>
        <taxon>Pseudomonadota</taxon>
        <taxon>Alphaproteobacteria</taxon>
        <taxon>Hyphomicrobiales</taxon>
        <taxon>Boseaceae</taxon>
        <taxon>Bosea</taxon>
    </lineage>
</organism>
<proteinExistence type="predicted"/>
<dbReference type="RefSeq" id="WP_114827610.1">
    <property type="nucleotide sequence ID" value="NZ_QQTO01000019.1"/>
</dbReference>
<gene>
    <name evidence="2" type="ORF">DWE98_02790</name>
</gene>